<proteinExistence type="predicted"/>
<evidence type="ECO:0000256" key="1">
    <source>
        <dbReference type="SAM" id="MobiDB-lite"/>
    </source>
</evidence>
<keyword evidence="3" id="KW-1185">Reference proteome</keyword>
<gene>
    <name evidence="2" type="ORF">RRG08_064894</name>
</gene>
<accession>A0AAE0YYM6</accession>
<dbReference type="AlphaFoldDB" id="A0AAE0YYM6"/>
<feature type="region of interest" description="Disordered" evidence="1">
    <location>
        <begin position="1"/>
        <end position="20"/>
    </location>
</feature>
<dbReference type="EMBL" id="JAWDGP010005186">
    <property type="protein sequence ID" value="KAK3758921.1"/>
    <property type="molecule type" value="Genomic_DNA"/>
</dbReference>
<reference evidence="2" key="1">
    <citation type="journal article" date="2023" name="G3 (Bethesda)">
        <title>A reference genome for the long-term kleptoplast-retaining sea slug Elysia crispata morphotype clarki.</title>
        <authorList>
            <person name="Eastman K.E."/>
            <person name="Pendleton A.L."/>
            <person name="Shaikh M.A."/>
            <person name="Suttiyut T."/>
            <person name="Ogas R."/>
            <person name="Tomko P."/>
            <person name="Gavelis G."/>
            <person name="Widhalm J.R."/>
            <person name="Wisecaver J.H."/>
        </authorList>
    </citation>
    <scope>NUCLEOTIDE SEQUENCE</scope>
    <source>
        <strain evidence="2">ECLA1</strain>
    </source>
</reference>
<protein>
    <submittedName>
        <fullName evidence="2">Uncharacterized protein</fullName>
    </submittedName>
</protein>
<comment type="caution">
    <text evidence="2">The sequence shown here is derived from an EMBL/GenBank/DDBJ whole genome shotgun (WGS) entry which is preliminary data.</text>
</comment>
<evidence type="ECO:0000313" key="2">
    <source>
        <dbReference type="EMBL" id="KAK3758921.1"/>
    </source>
</evidence>
<organism evidence="2 3">
    <name type="scientific">Elysia crispata</name>
    <name type="common">lettuce slug</name>
    <dbReference type="NCBI Taxonomy" id="231223"/>
    <lineage>
        <taxon>Eukaryota</taxon>
        <taxon>Metazoa</taxon>
        <taxon>Spiralia</taxon>
        <taxon>Lophotrochozoa</taxon>
        <taxon>Mollusca</taxon>
        <taxon>Gastropoda</taxon>
        <taxon>Heterobranchia</taxon>
        <taxon>Euthyneura</taxon>
        <taxon>Panpulmonata</taxon>
        <taxon>Sacoglossa</taxon>
        <taxon>Placobranchoidea</taxon>
        <taxon>Plakobranchidae</taxon>
        <taxon>Elysia</taxon>
    </lineage>
</organism>
<dbReference type="Proteomes" id="UP001283361">
    <property type="component" value="Unassembled WGS sequence"/>
</dbReference>
<evidence type="ECO:0000313" key="3">
    <source>
        <dbReference type="Proteomes" id="UP001283361"/>
    </source>
</evidence>
<sequence length="104" mass="11586">MMFISVEGEESEHPSLTQTGSCAEAAMRSDNQNMACSVFSDISWIRNGTMRLTVRVCENEVTSLDNQSLIVDRTQLLGDSGLFDSPLAGTIFDTLRLRSEQERH</sequence>
<name>A0AAE0YYM6_9GAST</name>